<gene>
    <name evidence="6" type="ORF">BHK69_18140</name>
</gene>
<evidence type="ECO:0008006" key="8">
    <source>
        <dbReference type="Google" id="ProtNLM"/>
    </source>
</evidence>
<dbReference type="KEGG" id="bvv:BHK69_18140"/>
<evidence type="ECO:0000256" key="5">
    <source>
        <dbReference type="ARBA" id="ARBA00023237"/>
    </source>
</evidence>
<accession>A0A1D7U412</accession>
<sequence>MFGKGASAPEFSSMRCVAFLAGLLACLVLSSGQRALAQSSDYSTLTSPESAQHWNLTLGAGLRYQPDYSGSNNYVFRPRPIISLGKGVKSTWWVAEDDALSIGFFSGKGWRIGFSGNLLWERKASTNPALVAVPDTKFGFEAGGFAEFYPASWLRARVDLRRGFIAHDALVAELKLDAIARVGQWSFGAGPRMSIVGADYLRTYFGSYPGVAGTGGLLQRYNAGVHSYGAIAQATYNWSERLSTTTYIEYKRLVGDAAKSPIVRTYGSRDSITLGISASYAFDLGF</sequence>
<dbReference type="Pfam" id="PF06629">
    <property type="entry name" value="MipA"/>
    <property type="match status" value="1"/>
</dbReference>
<name>A0A1D7U412_9HYPH</name>
<keyword evidence="7" id="KW-1185">Reference proteome</keyword>
<proteinExistence type="inferred from homology"/>
<dbReference type="Proteomes" id="UP000094969">
    <property type="component" value="Chromosome"/>
</dbReference>
<evidence type="ECO:0000256" key="2">
    <source>
        <dbReference type="ARBA" id="ARBA00005722"/>
    </source>
</evidence>
<evidence type="ECO:0000256" key="4">
    <source>
        <dbReference type="ARBA" id="ARBA00023136"/>
    </source>
</evidence>
<evidence type="ECO:0000256" key="3">
    <source>
        <dbReference type="ARBA" id="ARBA00022729"/>
    </source>
</evidence>
<dbReference type="PROSITE" id="PS51257">
    <property type="entry name" value="PROKAR_LIPOPROTEIN"/>
    <property type="match status" value="1"/>
</dbReference>
<dbReference type="GO" id="GO:0009279">
    <property type="term" value="C:cell outer membrane"/>
    <property type="evidence" value="ECO:0007669"/>
    <property type="project" value="UniProtKB-SubCell"/>
</dbReference>
<dbReference type="AlphaFoldDB" id="A0A1D7U412"/>
<keyword evidence="5" id="KW-0998">Cell outer membrane</keyword>
<dbReference type="InterPro" id="IPR010583">
    <property type="entry name" value="MipA"/>
</dbReference>
<organism evidence="6 7">
    <name type="scientific">Bosea vaviloviae</name>
    <dbReference type="NCBI Taxonomy" id="1526658"/>
    <lineage>
        <taxon>Bacteria</taxon>
        <taxon>Pseudomonadati</taxon>
        <taxon>Pseudomonadota</taxon>
        <taxon>Alphaproteobacteria</taxon>
        <taxon>Hyphomicrobiales</taxon>
        <taxon>Boseaceae</taxon>
        <taxon>Bosea</taxon>
    </lineage>
</organism>
<comment type="similarity">
    <text evidence="2">Belongs to the MipA/OmpV family.</text>
</comment>
<dbReference type="PANTHER" id="PTHR38776">
    <property type="entry name" value="MLTA-INTERACTING PROTEIN-RELATED"/>
    <property type="match status" value="1"/>
</dbReference>
<reference evidence="6 7" key="1">
    <citation type="journal article" date="2015" name="Antonie Van Leeuwenhoek">
        <title>Bosea vaviloviae sp. nov., a new species of slow-growing rhizobia isolated from nodules of the relict species Vavilovia formosa (Stev.) Fed.</title>
        <authorList>
            <person name="Safronova V.I."/>
            <person name="Kuznetsova I.G."/>
            <person name="Sazanova A.L."/>
            <person name="Kimeklis A.K."/>
            <person name="Belimov A.A."/>
            <person name="Andronov E.E."/>
            <person name="Pinaev A.G."/>
            <person name="Chizhevskaya E.P."/>
            <person name="Pukhaev A.R."/>
            <person name="Popov K.P."/>
            <person name="Willems A."/>
            <person name="Tikhonovich I.A."/>
        </authorList>
    </citation>
    <scope>NUCLEOTIDE SEQUENCE [LARGE SCALE GENOMIC DNA]</scope>
    <source>
        <strain evidence="6 7">Vaf18</strain>
    </source>
</reference>
<keyword evidence="4" id="KW-0472">Membrane</keyword>
<keyword evidence="3" id="KW-0732">Signal</keyword>
<comment type="subcellular location">
    <subcellularLocation>
        <location evidence="1">Cell outer membrane</location>
    </subcellularLocation>
</comment>
<dbReference type="PANTHER" id="PTHR38776:SF1">
    <property type="entry name" value="MLTA-INTERACTING PROTEIN-RELATED"/>
    <property type="match status" value="1"/>
</dbReference>
<dbReference type="EMBL" id="CP017147">
    <property type="protein sequence ID" value="AOO82107.1"/>
    <property type="molecule type" value="Genomic_DNA"/>
</dbReference>
<evidence type="ECO:0000256" key="1">
    <source>
        <dbReference type="ARBA" id="ARBA00004442"/>
    </source>
</evidence>
<dbReference type="STRING" id="1526658.BHK69_18140"/>
<evidence type="ECO:0000313" key="7">
    <source>
        <dbReference type="Proteomes" id="UP000094969"/>
    </source>
</evidence>
<protein>
    <recommendedName>
        <fullName evidence="8">MltA-interacting MipA family protein</fullName>
    </recommendedName>
</protein>
<evidence type="ECO:0000313" key="6">
    <source>
        <dbReference type="EMBL" id="AOO82107.1"/>
    </source>
</evidence>